<dbReference type="SMART" id="SM00317">
    <property type="entry name" value="SET"/>
    <property type="match status" value="1"/>
</dbReference>
<organism evidence="2 3">
    <name type="scientific">Parvularcula dongshanensis</name>
    <dbReference type="NCBI Taxonomy" id="1173995"/>
    <lineage>
        <taxon>Bacteria</taxon>
        <taxon>Pseudomonadati</taxon>
        <taxon>Pseudomonadota</taxon>
        <taxon>Alphaproteobacteria</taxon>
        <taxon>Parvularculales</taxon>
        <taxon>Parvularculaceae</taxon>
        <taxon>Parvularcula</taxon>
    </lineage>
</organism>
<evidence type="ECO:0000313" key="2">
    <source>
        <dbReference type="EMBL" id="MBB4657975.1"/>
    </source>
</evidence>
<dbReference type="PROSITE" id="PS50280">
    <property type="entry name" value="SET"/>
    <property type="match status" value="1"/>
</dbReference>
<reference evidence="2 3" key="1">
    <citation type="submission" date="2020-08" db="EMBL/GenBank/DDBJ databases">
        <title>Genomic Encyclopedia of Type Strains, Phase IV (KMG-IV): sequencing the most valuable type-strain genomes for metagenomic binning, comparative biology and taxonomic classification.</title>
        <authorList>
            <person name="Goeker M."/>
        </authorList>
    </citation>
    <scope>NUCLEOTIDE SEQUENCE [LARGE SCALE GENOMIC DNA]</scope>
    <source>
        <strain evidence="2 3">DSM 102850</strain>
    </source>
</reference>
<dbReference type="InterPro" id="IPR046341">
    <property type="entry name" value="SET_dom_sf"/>
</dbReference>
<dbReference type="RefSeq" id="WP_183815468.1">
    <property type="nucleotide sequence ID" value="NZ_JACHOB010000001.1"/>
</dbReference>
<comment type="caution">
    <text evidence="2">The sequence shown here is derived from an EMBL/GenBank/DDBJ whole genome shotgun (WGS) entry which is preliminary data.</text>
</comment>
<sequence>MMLIPTYLAPSSIEGLGVFTRVPIKKGDAIWRMDERFDRVIPVSDLEDAPEEIRVFLDRYAYPHMTRPGFLVLDVDDGRYMNHTETPNTNFSGPEVGYALRDIAVGEELTCDYREFLFEEPIHQGPRNLSLVAA</sequence>
<dbReference type="Pfam" id="PF00856">
    <property type="entry name" value="SET"/>
    <property type="match status" value="1"/>
</dbReference>
<gene>
    <name evidence="2" type="ORF">GGQ59_000475</name>
</gene>
<protein>
    <recommendedName>
        <fullName evidence="1">SET domain-containing protein</fullName>
    </recommendedName>
</protein>
<keyword evidence="3" id="KW-1185">Reference proteome</keyword>
<dbReference type="CDD" id="cd08161">
    <property type="entry name" value="SET"/>
    <property type="match status" value="1"/>
</dbReference>
<dbReference type="SUPFAM" id="SSF82199">
    <property type="entry name" value="SET domain"/>
    <property type="match status" value="1"/>
</dbReference>
<proteinExistence type="predicted"/>
<dbReference type="InterPro" id="IPR001214">
    <property type="entry name" value="SET_dom"/>
</dbReference>
<dbReference type="Proteomes" id="UP000563524">
    <property type="component" value="Unassembled WGS sequence"/>
</dbReference>
<accession>A0A840I0V8</accession>
<dbReference type="AlphaFoldDB" id="A0A840I0V8"/>
<name>A0A840I0V8_9PROT</name>
<dbReference type="Gene3D" id="2.170.270.10">
    <property type="entry name" value="SET domain"/>
    <property type="match status" value="1"/>
</dbReference>
<feature type="domain" description="SET" evidence="1">
    <location>
        <begin position="4"/>
        <end position="114"/>
    </location>
</feature>
<evidence type="ECO:0000313" key="3">
    <source>
        <dbReference type="Proteomes" id="UP000563524"/>
    </source>
</evidence>
<dbReference type="EMBL" id="JACHOB010000001">
    <property type="protein sequence ID" value="MBB4657975.1"/>
    <property type="molecule type" value="Genomic_DNA"/>
</dbReference>
<evidence type="ECO:0000259" key="1">
    <source>
        <dbReference type="PROSITE" id="PS50280"/>
    </source>
</evidence>